<evidence type="ECO:0000256" key="3">
    <source>
        <dbReference type="ARBA" id="ARBA00022475"/>
    </source>
</evidence>
<accession>I3YFA3</accession>
<dbReference type="STRING" id="765911.Thivi_3829"/>
<evidence type="ECO:0000259" key="15">
    <source>
        <dbReference type="Pfam" id="PF00905"/>
    </source>
</evidence>
<evidence type="ECO:0000256" key="5">
    <source>
        <dbReference type="ARBA" id="ARBA00022645"/>
    </source>
</evidence>
<proteinExistence type="inferred from homology"/>
<evidence type="ECO:0000313" key="17">
    <source>
        <dbReference type="EMBL" id="AFL75671.1"/>
    </source>
</evidence>
<feature type="domain" description="Penicillin-binding protein dimerisation" evidence="16">
    <location>
        <begin position="63"/>
        <end position="234"/>
    </location>
</feature>
<keyword evidence="13 14" id="KW-0961">Cell wall biogenesis/degradation</keyword>
<dbReference type="Pfam" id="PF00905">
    <property type="entry name" value="Transpeptidase"/>
    <property type="match status" value="1"/>
</dbReference>
<dbReference type="EMBL" id="CP003154">
    <property type="protein sequence ID" value="AFL75671.1"/>
    <property type="molecule type" value="Genomic_DNA"/>
</dbReference>
<dbReference type="PANTHER" id="PTHR30627:SF2">
    <property type="entry name" value="PEPTIDOGLYCAN D,D-TRANSPEPTIDASE MRDA"/>
    <property type="match status" value="1"/>
</dbReference>
<dbReference type="SUPFAM" id="SSF56519">
    <property type="entry name" value="Penicillin binding protein dimerisation domain"/>
    <property type="match status" value="1"/>
</dbReference>
<evidence type="ECO:0000256" key="9">
    <source>
        <dbReference type="ARBA" id="ARBA00022960"/>
    </source>
</evidence>
<evidence type="ECO:0000256" key="6">
    <source>
        <dbReference type="ARBA" id="ARBA00022670"/>
    </source>
</evidence>
<dbReference type="InterPro" id="IPR050515">
    <property type="entry name" value="Beta-lactam/transpept"/>
</dbReference>
<evidence type="ECO:0000256" key="12">
    <source>
        <dbReference type="ARBA" id="ARBA00023136"/>
    </source>
</evidence>
<dbReference type="eggNOG" id="COG0768">
    <property type="taxonomic scope" value="Bacteria"/>
</dbReference>
<dbReference type="PANTHER" id="PTHR30627">
    <property type="entry name" value="PEPTIDOGLYCAN D,D-TRANSPEPTIDASE"/>
    <property type="match status" value="1"/>
</dbReference>
<feature type="transmembrane region" description="Helical" evidence="14">
    <location>
        <begin position="20"/>
        <end position="39"/>
    </location>
</feature>
<evidence type="ECO:0000256" key="2">
    <source>
        <dbReference type="ARBA" id="ARBA00004236"/>
    </source>
</evidence>
<protein>
    <recommendedName>
        <fullName evidence="14">Peptidoglycan D,D-transpeptidase MrdA</fullName>
        <ecNumber evidence="14">3.4.16.4</ecNumber>
    </recommendedName>
    <alternativeName>
        <fullName evidence="14">Penicillin-binding protein 2</fullName>
        <shortName evidence="14">PBP-2</shortName>
    </alternativeName>
</protein>
<comment type="subcellular location">
    <subcellularLocation>
        <location evidence="14">Cell inner membrane</location>
        <topology evidence="14">Single-pass membrane protein</topology>
    </subcellularLocation>
    <subcellularLocation>
        <location evidence="2">Cell membrane</location>
    </subcellularLocation>
    <subcellularLocation>
        <location evidence="1">Membrane</location>
        <topology evidence="1">Single-pass membrane protein</topology>
    </subcellularLocation>
</comment>
<dbReference type="GO" id="GO:0006508">
    <property type="term" value="P:proteolysis"/>
    <property type="evidence" value="ECO:0007669"/>
    <property type="project" value="UniProtKB-KW"/>
</dbReference>
<dbReference type="Proteomes" id="UP000006062">
    <property type="component" value="Chromosome"/>
</dbReference>
<reference evidence="17 18" key="1">
    <citation type="submission" date="2012-06" db="EMBL/GenBank/DDBJ databases">
        <title>Complete sequence of Thiocystis violascens DSM 198.</title>
        <authorList>
            <consortium name="US DOE Joint Genome Institute"/>
            <person name="Lucas S."/>
            <person name="Han J."/>
            <person name="Lapidus A."/>
            <person name="Cheng J.-F."/>
            <person name="Goodwin L."/>
            <person name="Pitluck S."/>
            <person name="Peters L."/>
            <person name="Ovchinnikova G."/>
            <person name="Teshima H."/>
            <person name="Detter J.C."/>
            <person name="Han C."/>
            <person name="Tapia R."/>
            <person name="Land M."/>
            <person name="Hauser L."/>
            <person name="Kyrpides N."/>
            <person name="Ivanova N."/>
            <person name="Pagani I."/>
            <person name="Vogl K."/>
            <person name="Liu Z."/>
            <person name="Frigaard N.-U."/>
            <person name="Bryant D."/>
            <person name="Woyke T."/>
        </authorList>
    </citation>
    <scope>NUCLEOTIDE SEQUENCE [LARGE SCALE GENOMIC DNA]</scope>
    <source>
        <strain evidence="18">ATCC 17096 / DSM 198 / 6111</strain>
    </source>
</reference>
<keyword evidence="3 14" id="KW-1003">Cell membrane</keyword>
<evidence type="ECO:0000256" key="7">
    <source>
        <dbReference type="ARBA" id="ARBA00022692"/>
    </source>
</evidence>
<dbReference type="GO" id="GO:0008658">
    <property type="term" value="F:penicillin binding"/>
    <property type="evidence" value="ECO:0007669"/>
    <property type="project" value="UniProtKB-UniRule"/>
</dbReference>
<dbReference type="HAMAP" id="MF_02081">
    <property type="entry name" value="MrdA_transpept"/>
    <property type="match status" value="1"/>
</dbReference>
<feature type="domain" description="Penicillin-binding protein transpeptidase" evidence="15">
    <location>
        <begin position="266"/>
        <end position="605"/>
    </location>
</feature>
<dbReference type="UniPathway" id="UPA00219"/>
<dbReference type="InterPro" id="IPR001460">
    <property type="entry name" value="PCN-bd_Tpept"/>
</dbReference>
<keyword evidence="8 14" id="KW-0378">Hydrolase</keyword>
<dbReference type="GO" id="GO:0009002">
    <property type="term" value="F:serine-type D-Ala-D-Ala carboxypeptidase activity"/>
    <property type="evidence" value="ECO:0007669"/>
    <property type="project" value="UniProtKB-UniRule"/>
</dbReference>
<dbReference type="GO" id="GO:0009252">
    <property type="term" value="P:peptidoglycan biosynthetic process"/>
    <property type="evidence" value="ECO:0007669"/>
    <property type="project" value="UniProtKB-UniRule"/>
</dbReference>
<keyword evidence="11 14" id="KW-1133">Transmembrane helix</keyword>
<keyword evidence="4 14" id="KW-0997">Cell inner membrane</keyword>
<keyword evidence="9 14" id="KW-0133">Cell shape</keyword>
<dbReference type="Gene3D" id="3.90.1310.10">
    <property type="entry name" value="Penicillin-binding protein 2a (Domain 2)"/>
    <property type="match status" value="1"/>
</dbReference>
<evidence type="ECO:0000256" key="4">
    <source>
        <dbReference type="ARBA" id="ARBA00022519"/>
    </source>
</evidence>
<comment type="caution">
    <text evidence="14">Lacks conserved residue(s) required for the propagation of feature annotation.</text>
</comment>
<gene>
    <name evidence="14" type="primary">mrdA</name>
    <name evidence="17" type="ordered locus">Thivi_3829</name>
</gene>
<evidence type="ECO:0000256" key="1">
    <source>
        <dbReference type="ARBA" id="ARBA00004167"/>
    </source>
</evidence>
<dbReference type="EC" id="3.4.16.4" evidence="14"/>
<dbReference type="Pfam" id="PF03717">
    <property type="entry name" value="PBP_dimer"/>
    <property type="match status" value="1"/>
</dbReference>
<dbReference type="Gene3D" id="3.40.710.10">
    <property type="entry name" value="DD-peptidase/beta-lactamase superfamily"/>
    <property type="match status" value="1"/>
</dbReference>
<dbReference type="GO" id="GO:0005886">
    <property type="term" value="C:plasma membrane"/>
    <property type="evidence" value="ECO:0007669"/>
    <property type="project" value="UniProtKB-SubCell"/>
</dbReference>
<dbReference type="AlphaFoldDB" id="I3YFA3"/>
<dbReference type="InterPro" id="IPR012338">
    <property type="entry name" value="Beta-lactam/transpept-like"/>
</dbReference>
<dbReference type="GO" id="GO:0008360">
    <property type="term" value="P:regulation of cell shape"/>
    <property type="evidence" value="ECO:0007669"/>
    <property type="project" value="UniProtKB-KW"/>
</dbReference>
<dbReference type="OrthoDB" id="9766847at2"/>
<comment type="catalytic activity">
    <reaction evidence="14">
        <text>Preferential cleavage: (Ac)2-L-Lys-D-Ala-|-D-Ala. Also transpeptidation of peptidyl-alanyl moieties that are N-acyl substituents of D-alanine.</text>
        <dbReference type="EC" id="3.4.16.4"/>
    </reaction>
</comment>
<keyword evidence="18" id="KW-1185">Reference proteome</keyword>
<comment type="similarity">
    <text evidence="14">Belongs to the transpeptidase family. MrdA subfamily.</text>
</comment>
<dbReference type="FunFam" id="3.40.710.10:FF:000024">
    <property type="entry name" value="Penicillin-binding protein 2"/>
    <property type="match status" value="1"/>
</dbReference>
<organism evidence="17 18">
    <name type="scientific">Thiocystis violascens (strain ATCC 17096 / DSM 198 / 6111)</name>
    <name type="common">Chromatium violascens</name>
    <dbReference type="NCBI Taxonomy" id="765911"/>
    <lineage>
        <taxon>Bacteria</taxon>
        <taxon>Pseudomonadati</taxon>
        <taxon>Pseudomonadota</taxon>
        <taxon>Gammaproteobacteria</taxon>
        <taxon>Chromatiales</taxon>
        <taxon>Chromatiaceae</taxon>
        <taxon>Thiocystis</taxon>
    </lineage>
</organism>
<dbReference type="InterPro" id="IPR036138">
    <property type="entry name" value="PBP_dimer_sf"/>
</dbReference>
<evidence type="ECO:0000313" key="18">
    <source>
        <dbReference type="Proteomes" id="UP000006062"/>
    </source>
</evidence>
<dbReference type="GO" id="GO:0071972">
    <property type="term" value="F:peptidoglycan L,D-transpeptidase activity"/>
    <property type="evidence" value="ECO:0007669"/>
    <property type="project" value="TreeGrafter"/>
</dbReference>
<evidence type="ECO:0000256" key="11">
    <source>
        <dbReference type="ARBA" id="ARBA00022989"/>
    </source>
</evidence>
<dbReference type="Gene3D" id="3.30.1390.30">
    <property type="entry name" value="Penicillin-binding protein 2a, domain 3"/>
    <property type="match status" value="1"/>
</dbReference>
<evidence type="ECO:0000256" key="8">
    <source>
        <dbReference type="ARBA" id="ARBA00022801"/>
    </source>
</evidence>
<comment type="function">
    <text evidence="14">Catalyzes cross-linking of the peptidoglycan cell wall.</text>
</comment>
<evidence type="ECO:0000256" key="10">
    <source>
        <dbReference type="ARBA" id="ARBA00022984"/>
    </source>
</evidence>
<comment type="pathway">
    <text evidence="14">Cell wall biogenesis; peptidoglycan biosynthesis.</text>
</comment>
<keyword evidence="7 14" id="KW-0812">Transmembrane</keyword>
<feature type="active site" description="Acyl-ester intermediate" evidence="14">
    <location>
        <position position="325"/>
    </location>
</feature>
<dbReference type="InterPro" id="IPR017790">
    <property type="entry name" value="Penicillin-binding_protein_2"/>
</dbReference>
<dbReference type="SUPFAM" id="SSF56601">
    <property type="entry name" value="beta-lactamase/transpeptidase-like"/>
    <property type="match status" value="1"/>
</dbReference>
<evidence type="ECO:0000259" key="16">
    <source>
        <dbReference type="Pfam" id="PF03717"/>
    </source>
</evidence>
<keyword evidence="12 14" id="KW-0472">Membrane</keyword>
<keyword evidence="10 14" id="KW-0573">Peptidoglycan synthesis</keyword>
<dbReference type="HOGENOM" id="CLU_009289_1_2_6"/>
<dbReference type="InterPro" id="IPR005311">
    <property type="entry name" value="PBP_dimer"/>
</dbReference>
<sequence>MRLTSLEDRQREQRLVASRALVAGLLVLVGLCLLALRLLHLQVDRHDHFSVLSKDNRVKVQPVPPSRGLIYDARGVVLADNHPTFSLEITIEKVTDLAATIDELARLVPIDANDRARFERLKRQRMRFQGVPIRLNMTPAEVARFAVDGHRFPAVDVRAELIRTYPLGESTAHVLGYVGRINEREMTSIDTSNYAGTRFIGKGGLEKAHEDVLHGRVGYQQVEVNARGRILRTLESTPPTPGQDLSLYLDMALQQEAIDALGDRRGAVVAIDPRDGGVLAMVSKPSYNPNLFVEGISQTDYNALLHSIDTPLFDRAARGQYPPGSTVKPFIGLGGLATGFTTARKTTYCSGSFSLPGQSHRFRCWRKGGHGTVNLERAIVESCDVYFYSLANQMGIDRLHGFLSQFGFGARTGVDVAGELPGLLPSREWKQRVRKQPWYPGETLIVGIGQGSFLATPLQLAAATATMANRGHFIQPRLARASRFPGANAESEFPRVIRDVEVGDPHDWDSVIDAMTQVVESPRGTAKRIRSPDYRIAGKTGTSQVFTIGQKQTYNAAKIPERMRDHALFIAFAPVEDPRIAVAVLVENGGHGGSDAAPVARRVMDVYLGGSTLILTDERNDDDNHGD</sequence>
<dbReference type="KEGG" id="tvi:Thivi_3829"/>
<dbReference type="GO" id="GO:0071555">
    <property type="term" value="P:cell wall organization"/>
    <property type="evidence" value="ECO:0007669"/>
    <property type="project" value="UniProtKB-KW"/>
</dbReference>
<evidence type="ECO:0000256" key="13">
    <source>
        <dbReference type="ARBA" id="ARBA00023316"/>
    </source>
</evidence>
<keyword evidence="6 14" id="KW-0645">Protease</keyword>
<name>I3YFA3_THIV6</name>
<dbReference type="NCBIfam" id="TIGR03423">
    <property type="entry name" value="pbp2_mrdA"/>
    <property type="match status" value="1"/>
</dbReference>
<dbReference type="RefSeq" id="WP_014780061.1">
    <property type="nucleotide sequence ID" value="NC_018012.1"/>
</dbReference>
<evidence type="ECO:0000256" key="14">
    <source>
        <dbReference type="HAMAP-Rule" id="MF_02081"/>
    </source>
</evidence>
<keyword evidence="5 14" id="KW-0121">Carboxypeptidase</keyword>